<dbReference type="Gene3D" id="2.130.10.10">
    <property type="entry name" value="YVTN repeat-like/Quinoprotein amine dehydrogenase"/>
    <property type="match status" value="1"/>
</dbReference>
<dbReference type="PANTHER" id="PTHR16317">
    <property type="entry name" value="INTEGRIN ALPHA REPEAT DOMAIN-CONTAINING"/>
    <property type="match status" value="1"/>
</dbReference>
<dbReference type="AlphaFoldDB" id="A0A812C388"/>
<dbReference type="InterPro" id="IPR031793">
    <property type="entry name" value="KICSTOR_ITFG2"/>
</dbReference>
<dbReference type="InterPro" id="IPR036322">
    <property type="entry name" value="WD40_repeat_dom_sf"/>
</dbReference>
<evidence type="ECO:0000313" key="2">
    <source>
        <dbReference type="Proteomes" id="UP000597762"/>
    </source>
</evidence>
<dbReference type="SUPFAM" id="SSF50978">
    <property type="entry name" value="WD40 repeat-like"/>
    <property type="match status" value="1"/>
</dbReference>
<proteinExistence type="predicted"/>
<comment type="caution">
    <text evidence="1">The sequence shown here is derived from an EMBL/GenBank/DDBJ whole genome shotgun (WGS) entry which is preliminary data.</text>
</comment>
<accession>A0A812C388</accession>
<dbReference type="GO" id="GO:0032006">
    <property type="term" value="P:regulation of TOR signaling"/>
    <property type="evidence" value="ECO:0007669"/>
    <property type="project" value="TreeGrafter"/>
</dbReference>
<organism evidence="1 2">
    <name type="scientific">Acanthosepion pharaonis</name>
    <name type="common">Pharaoh cuttlefish</name>
    <name type="synonym">Sepia pharaonis</name>
    <dbReference type="NCBI Taxonomy" id="158019"/>
    <lineage>
        <taxon>Eukaryota</taxon>
        <taxon>Metazoa</taxon>
        <taxon>Spiralia</taxon>
        <taxon>Lophotrochozoa</taxon>
        <taxon>Mollusca</taxon>
        <taxon>Cephalopoda</taxon>
        <taxon>Coleoidea</taxon>
        <taxon>Decapodiformes</taxon>
        <taxon>Sepiida</taxon>
        <taxon>Sepiina</taxon>
        <taxon>Sepiidae</taxon>
        <taxon>Acanthosepion</taxon>
    </lineage>
</organism>
<dbReference type="EMBL" id="CAHIKZ030001069">
    <property type="protein sequence ID" value="CAE1251378.1"/>
    <property type="molecule type" value="Genomic_DNA"/>
</dbReference>
<dbReference type="PANTHER" id="PTHR16317:SF1">
    <property type="entry name" value="KICSTOR COMPLEX PROTEIN ITFG2"/>
    <property type="match status" value="1"/>
</dbReference>
<dbReference type="Proteomes" id="UP000597762">
    <property type="component" value="Unassembled WGS sequence"/>
</dbReference>
<name>A0A812C388_ACAPH</name>
<evidence type="ECO:0000313" key="1">
    <source>
        <dbReference type="EMBL" id="CAE1251378.1"/>
    </source>
</evidence>
<reference evidence="1" key="1">
    <citation type="submission" date="2021-01" db="EMBL/GenBank/DDBJ databases">
        <authorList>
            <person name="Li R."/>
            <person name="Bekaert M."/>
        </authorList>
    </citation>
    <scope>NUCLEOTIDE SEQUENCE</scope>
    <source>
        <strain evidence="1">Farmed</strain>
    </source>
</reference>
<keyword evidence="2" id="KW-1185">Reference proteome</keyword>
<dbReference type="InterPro" id="IPR015943">
    <property type="entry name" value="WD40/YVTN_repeat-like_dom_sf"/>
</dbReference>
<gene>
    <name evidence="1" type="ORF">SPHA_27515</name>
</gene>
<sequence length="420" mass="46673">MRAVSFVERIELDFSKNLLNDALALGDIDNDGGNELAVGNIEGTLSVFKGKEFSPWKKCSDLGMITCVKVGDICNSGKNFLVCLTAKGWCYIFDVKTESNEPPVSENEDDSHTSLRPTFTEYLPANSKLMLLADVDGDGRIEVVVGYSDRTVRLFRWEDISELSEESPGHLTQIEKWQLNGQIGSITVNMSAENQPELLVAQPGGTYARLQLPSENNTASGPESRQDVLYESLGTSQTGNSNVYTEMLGGICPSKFGEISKGTYFALSTLNGSLMLVDQNSLLWSLQVDHQLFSLSKLDVTGDGTEEVVCCSWDGQTYIVNHACEAVRFQFEENVAAFTVGFYAINPQKNVPCFVYATFNNRIYIYHNIRLPQVAATNLIEVMSKLPQTKEILQKLNIDPTDTTQLQQVYHYCLYGFKKS</sequence>
<dbReference type="Pfam" id="PF15907">
    <property type="entry name" value="Itfg2"/>
    <property type="match status" value="1"/>
</dbReference>
<dbReference type="OrthoDB" id="9996127at2759"/>
<protein>
    <submittedName>
        <fullName evidence="1">ITFG2</fullName>
    </submittedName>
</protein>